<dbReference type="SMART" id="SM00151">
    <property type="entry name" value="SWIB"/>
    <property type="match status" value="1"/>
</dbReference>
<dbReference type="KEGG" id="ole:K0B96_16775"/>
<dbReference type="Proteomes" id="UP000825051">
    <property type="component" value="Chromosome"/>
</dbReference>
<dbReference type="PANTHER" id="PTHR13844">
    <property type="entry name" value="SWI/SNF-RELATED MATRIX-ASSOCIATED ACTIN-DEPENDENT REGULATOR OF CHROMATIN SUBFAMILY D"/>
    <property type="match status" value="1"/>
</dbReference>
<dbReference type="EMBL" id="CP080507">
    <property type="protein sequence ID" value="QYM80860.1"/>
    <property type="molecule type" value="Genomic_DNA"/>
</dbReference>
<accession>A0A8F9XIX4</accession>
<dbReference type="InterPro" id="IPR003121">
    <property type="entry name" value="SWIB_MDM2_domain"/>
</dbReference>
<feature type="domain" description="DM2" evidence="1">
    <location>
        <begin position="1"/>
        <end position="77"/>
    </location>
</feature>
<keyword evidence="3" id="KW-1185">Reference proteome</keyword>
<evidence type="ECO:0000313" key="2">
    <source>
        <dbReference type="EMBL" id="QYM80860.1"/>
    </source>
</evidence>
<evidence type="ECO:0000313" key="3">
    <source>
        <dbReference type="Proteomes" id="UP000825051"/>
    </source>
</evidence>
<dbReference type="InterPro" id="IPR019835">
    <property type="entry name" value="SWIB_domain"/>
</dbReference>
<proteinExistence type="predicted"/>
<reference evidence="2" key="1">
    <citation type="submission" date="2021-08" db="EMBL/GenBank/DDBJ databases">
        <title>Genome of a novel bacterium of the phylum Verrucomicrobia, Oleiharenicola sp. KSB-15.</title>
        <authorList>
            <person name="Chung J.-H."/>
            <person name="Ahn J.-H."/>
            <person name="Yoon Y."/>
            <person name="Kim D.-Y."/>
            <person name="An S.-H."/>
            <person name="Park I."/>
            <person name="Yeon J."/>
        </authorList>
    </citation>
    <scope>NUCLEOTIDE SEQUENCE</scope>
    <source>
        <strain evidence="2">KSB-15</strain>
    </source>
</reference>
<protein>
    <submittedName>
        <fullName evidence="2">SWIB/MDM2 domain-containing protein</fullName>
    </submittedName>
</protein>
<sequence length="77" mass="8509">MKPVTPDAALAAVVGASPLPRTELTKKLWAYIKKNGLQDKKVKTQINADDKLKPIFNNKKSVSMFEMTKLVSGHVTK</sequence>
<dbReference type="InterPro" id="IPR036885">
    <property type="entry name" value="SWIB_MDM2_dom_sf"/>
</dbReference>
<dbReference type="SUPFAM" id="SSF47592">
    <property type="entry name" value="SWIB/MDM2 domain"/>
    <property type="match status" value="1"/>
</dbReference>
<dbReference type="PROSITE" id="PS51925">
    <property type="entry name" value="SWIB_MDM2"/>
    <property type="match status" value="1"/>
</dbReference>
<dbReference type="Gene3D" id="1.10.245.10">
    <property type="entry name" value="SWIB/MDM2 domain"/>
    <property type="match status" value="1"/>
</dbReference>
<dbReference type="AlphaFoldDB" id="A0A8F9XIX4"/>
<dbReference type="CDD" id="cd10567">
    <property type="entry name" value="SWIB-MDM2_like"/>
    <property type="match status" value="1"/>
</dbReference>
<dbReference type="Pfam" id="PF02201">
    <property type="entry name" value="SWIB"/>
    <property type="match status" value="1"/>
</dbReference>
<evidence type="ECO:0000259" key="1">
    <source>
        <dbReference type="PROSITE" id="PS51925"/>
    </source>
</evidence>
<name>A0A8F9XIX4_9BACT</name>
<organism evidence="2 3">
    <name type="scientific">Horticoccus luteus</name>
    <dbReference type="NCBI Taxonomy" id="2862869"/>
    <lineage>
        <taxon>Bacteria</taxon>
        <taxon>Pseudomonadati</taxon>
        <taxon>Verrucomicrobiota</taxon>
        <taxon>Opitutia</taxon>
        <taxon>Opitutales</taxon>
        <taxon>Opitutaceae</taxon>
        <taxon>Horticoccus</taxon>
    </lineage>
</organism>
<gene>
    <name evidence="2" type="ORF">K0B96_16775</name>
</gene>